<gene>
    <name evidence="1" type="ORF">EKG39_14780</name>
</gene>
<protein>
    <submittedName>
        <fullName evidence="1">DUF465 domain-containing protein</fullName>
    </submittedName>
</protein>
<dbReference type="InterPro" id="IPR038444">
    <property type="entry name" value="DUF465_sf"/>
</dbReference>
<keyword evidence="2" id="KW-1185">Reference proteome</keyword>
<dbReference type="OrthoDB" id="5616367at2"/>
<dbReference type="InterPro" id="IPR007420">
    <property type="entry name" value="DUF465"/>
</dbReference>
<dbReference type="EMBL" id="RXNV01000006">
    <property type="protein sequence ID" value="RTR31323.1"/>
    <property type="molecule type" value="Genomic_DNA"/>
</dbReference>
<dbReference type="RefSeq" id="WP_126506521.1">
    <property type="nucleotide sequence ID" value="NZ_RXNV01000006.1"/>
</dbReference>
<dbReference type="Gene3D" id="6.10.280.50">
    <property type="match status" value="1"/>
</dbReference>
<accession>A0A431W797</accession>
<dbReference type="Pfam" id="PF04325">
    <property type="entry name" value="DUF465"/>
    <property type="match status" value="1"/>
</dbReference>
<comment type="caution">
    <text evidence="1">The sequence shown here is derived from an EMBL/GenBank/DDBJ whole genome shotgun (WGS) entry which is preliminary data.</text>
</comment>
<evidence type="ECO:0000313" key="1">
    <source>
        <dbReference type="EMBL" id="RTR31323.1"/>
    </source>
</evidence>
<sequence length="73" mass="8695">MFPEYRELITKLKSEDAHFLKKFNKHNALDDEIKELEQHSSSGFTNEVHELKIKKLHLKEELHTILKKSPQLI</sequence>
<organism evidence="1 2">
    <name type="scientific">Shewanella atlantica</name>
    <dbReference type="NCBI Taxonomy" id="271099"/>
    <lineage>
        <taxon>Bacteria</taxon>
        <taxon>Pseudomonadati</taxon>
        <taxon>Pseudomonadota</taxon>
        <taxon>Gammaproteobacteria</taxon>
        <taxon>Alteromonadales</taxon>
        <taxon>Shewanellaceae</taxon>
        <taxon>Shewanella</taxon>
    </lineage>
</organism>
<dbReference type="Proteomes" id="UP000282060">
    <property type="component" value="Unassembled WGS sequence"/>
</dbReference>
<evidence type="ECO:0000313" key="2">
    <source>
        <dbReference type="Proteomes" id="UP000282060"/>
    </source>
</evidence>
<proteinExistence type="predicted"/>
<dbReference type="AlphaFoldDB" id="A0A431W797"/>
<reference evidence="1 2" key="1">
    <citation type="submission" date="2018-12" db="EMBL/GenBank/DDBJ databases">
        <authorList>
            <person name="Yu L."/>
        </authorList>
    </citation>
    <scope>NUCLEOTIDE SEQUENCE [LARGE SCALE GENOMIC DNA]</scope>
    <source>
        <strain evidence="1 2">HAW-EB5</strain>
    </source>
</reference>
<name>A0A431W797_9GAMM</name>